<keyword evidence="2" id="KW-1185">Reference proteome</keyword>
<name>A0ABQ9X7N3_9EUKA</name>
<accession>A0ABQ9X7N3</accession>
<reference evidence="1 2" key="1">
    <citation type="journal article" date="2022" name="bioRxiv">
        <title>Genomics of Preaxostyla Flagellates Illuminates Evolutionary Transitions and the Path Towards Mitochondrial Loss.</title>
        <authorList>
            <person name="Novak L.V.F."/>
            <person name="Treitli S.C."/>
            <person name="Pyrih J."/>
            <person name="Halakuc P."/>
            <person name="Pipaliya S.V."/>
            <person name="Vacek V."/>
            <person name="Brzon O."/>
            <person name="Soukal P."/>
            <person name="Eme L."/>
            <person name="Dacks J.B."/>
            <person name="Karnkowska A."/>
            <person name="Elias M."/>
            <person name="Hampl V."/>
        </authorList>
    </citation>
    <scope>NUCLEOTIDE SEQUENCE [LARGE SCALE GENOMIC DNA]</scope>
    <source>
        <strain evidence="1">NAU3</strain>
        <tissue evidence="1">Gut</tissue>
    </source>
</reference>
<organism evidence="1 2">
    <name type="scientific">Blattamonas nauphoetae</name>
    <dbReference type="NCBI Taxonomy" id="2049346"/>
    <lineage>
        <taxon>Eukaryota</taxon>
        <taxon>Metamonada</taxon>
        <taxon>Preaxostyla</taxon>
        <taxon>Oxymonadida</taxon>
        <taxon>Blattamonas</taxon>
    </lineage>
</organism>
<sequence>MLTVINHSECLVANSIISVIEDVSPIECSDSAVRVLNSEFDFSTSQNRSPSLSTTASTSSTVSFHSCSFSDVVVTAPGSFVSCSSVQTSKTDRCRFSNISHCPSFCKPSLAPLFHTVSVLNTHFVDCQNVLFGGVVRDTEDRTSLLTAGTTFTRSRSTYTNITGMSFGPTTMTTAQVVSVDHRDEQCTFIRCVGVNVNGGAIRCESGANLAVDNSTFVE</sequence>
<dbReference type="Proteomes" id="UP001281761">
    <property type="component" value="Unassembled WGS sequence"/>
</dbReference>
<dbReference type="EMBL" id="JARBJD010000188">
    <property type="protein sequence ID" value="KAK2947903.1"/>
    <property type="molecule type" value="Genomic_DNA"/>
</dbReference>
<evidence type="ECO:0000313" key="1">
    <source>
        <dbReference type="EMBL" id="KAK2947903.1"/>
    </source>
</evidence>
<evidence type="ECO:0000313" key="2">
    <source>
        <dbReference type="Proteomes" id="UP001281761"/>
    </source>
</evidence>
<protein>
    <submittedName>
        <fullName evidence="1">Uncharacterized protein</fullName>
    </submittedName>
</protein>
<comment type="caution">
    <text evidence="1">The sequence shown here is derived from an EMBL/GenBank/DDBJ whole genome shotgun (WGS) entry which is preliminary data.</text>
</comment>
<proteinExistence type="predicted"/>
<gene>
    <name evidence="1" type="ORF">BLNAU_17130</name>
</gene>